<dbReference type="SMART" id="SM00862">
    <property type="entry name" value="Trans_reg_C"/>
    <property type="match status" value="1"/>
</dbReference>
<reference evidence="5 6" key="1">
    <citation type="submission" date="2017-09" db="EMBL/GenBank/DDBJ databases">
        <title>FDA dAtabase for Regulatory Grade micrObial Sequences (FDA-ARGOS): Supporting development and validation of Infectious Disease Dx tests.</title>
        <authorList>
            <person name="Minogue T."/>
            <person name="Wolcott M."/>
            <person name="Wasieloski L."/>
            <person name="Aguilar W."/>
            <person name="Moore D."/>
            <person name="Tallon L."/>
            <person name="Sadzewicz L."/>
            <person name="Ott S."/>
            <person name="Zhao X."/>
            <person name="Nagaraj S."/>
            <person name="Vavikolanu K."/>
            <person name="Aluvathingal J."/>
            <person name="Nadendla S."/>
            <person name="Sichtig H."/>
        </authorList>
    </citation>
    <scope>NUCLEOTIDE SEQUENCE [LARGE SCALE GENOMIC DNA]</scope>
    <source>
        <strain evidence="5 6">FDAARGOS_392</strain>
    </source>
</reference>
<dbReference type="SUPFAM" id="SSF46894">
    <property type="entry name" value="C-terminal effector domain of the bipartite response regulators"/>
    <property type="match status" value="1"/>
</dbReference>
<dbReference type="GO" id="GO:0003677">
    <property type="term" value="F:DNA binding"/>
    <property type="evidence" value="ECO:0007669"/>
    <property type="project" value="UniProtKB-UniRule"/>
</dbReference>
<dbReference type="Proteomes" id="UP000217979">
    <property type="component" value="Chromosome"/>
</dbReference>
<accession>A0A291DXP8</accession>
<evidence type="ECO:0000259" key="4">
    <source>
        <dbReference type="PROSITE" id="PS51755"/>
    </source>
</evidence>
<keyword evidence="3" id="KW-0472">Membrane</keyword>
<dbReference type="GO" id="GO:0000160">
    <property type="term" value="P:phosphorelay signal transduction system"/>
    <property type="evidence" value="ECO:0007669"/>
    <property type="project" value="InterPro"/>
</dbReference>
<evidence type="ECO:0000256" key="1">
    <source>
        <dbReference type="ARBA" id="ARBA00023125"/>
    </source>
</evidence>
<gene>
    <name evidence="5" type="ORF">CO704_11035</name>
</gene>
<sequence>MNLNEIGFAGGYGMSEVILVNHQVKFEPNRNTLSSMSLPERKITLPSSSSRCLKVLLSKQGDVVTIKQFHKLVWEKNKTIVSDNTIYQNISIIRKALTAVGADKNIVETHTRRGWCVPESVHVSIEIKQGGLAQINDVVEENSEPRTLNSDVVTQDAANPDDVKHKSMLYPLCFLWAVLILVLVLYVYVL</sequence>
<keyword evidence="3" id="KW-0812">Transmembrane</keyword>
<dbReference type="Gene3D" id="1.10.10.10">
    <property type="entry name" value="Winged helix-like DNA-binding domain superfamily/Winged helix DNA-binding domain"/>
    <property type="match status" value="1"/>
</dbReference>
<evidence type="ECO:0000256" key="2">
    <source>
        <dbReference type="PROSITE-ProRule" id="PRU01091"/>
    </source>
</evidence>
<name>A0A291DXP8_9ENTR</name>
<feature type="DNA-binding region" description="OmpR/PhoB-type" evidence="2">
    <location>
        <begin position="15"/>
        <end position="119"/>
    </location>
</feature>
<keyword evidence="1 2" id="KW-0238">DNA-binding</keyword>
<dbReference type="PROSITE" id="PS51755">
    <property type="entry name" value="OMPR_PHOB"/>
    <property type="match status" value="1"/>
</dbReference>
<keyword evidence="3" id="KW-1133">Transmembrane helix</keyword>
<dbReference type="GO" id="GO:0006355">
    <property type="term" value="P:regulation of DNA-templated transcription"/>
    <property type="evidence" value="ECO:0007669"/>
    <property type="project" value="InterPro"/>
</dbReference>
<dbReference type="InterPro" id="IPR016032">
    <property type="entry name" value="Sig_transdc_resp-reg_C-effctor"/>
</dbReference>
<dbReference type="EMBL" id="CP023525">
    <property type="protein sequence ID" value="ATF92584.1"/>
    <property type="molecule type" value="Genomic_DNA"/>
</dbReference>
<protein>
    <recommendedName>
        <fullName evidence="4">OmpR/PhoB-type domain-containing protein</fullName>
    </recommendedName>
</protein>
<organism evidence="5 6">
    <name type="scientific">Cedecea neteri</name>
    <dbReference type="NCBI Taxonomy" id="158822"/>
    <lineage>
        <taxon>Bacteria</taxon>
        <taxon>Pseudomonadati</taxon>
        <taxon>Pseudomonadota</taxon>
        <taxon>Gammaproteobacteria</taxon>
        <taxon>Enterobacterales</taxon>
        <taxon>Enterobacteriaceae</taxon>
        <taxon>Cedecea</taxon>
    </lineage>
</organism>
<dbReference type="InterPro" id="IPR036388">
    <property type="entry name" value="WH-like_DNA-bd_sf"/>
</dbReference>
<evidence type="ECO:0000313" key="6">
    <source>
        <dbReference type="Proteomes" id="UP000217979"/>
    </source>
</evidence>
<feature type="domain" description="OmpR/PhoB-type" evidence="4">
    <location>
        <begin position="15"/>
        <end position="119"/>
    </location>
</feature>
<dbReference type="Pfam" id="PF00486">
    <property type="entry name" value="Trans_reg_C"/>
    <property type="match status" value="1"/>
</dbReference>
<feature type="transmembrane region" description="Helical" evidence="3">
    <location>
        <begin position="169"/>
        <end position="189"/>
    </location>
</feature>
<evidence type="ECO:0000256" key="3">
    <source>
        <dbReference type="SAM" id="Phobius"/>
    </source>
</evidence>
<proteinExistence type="predicted"/>
<dbReference type="InterPro" id="IPR001867">
    <property type="entry name" value="OmpR/PhoB-type_DNA-bd"/>
</dbReference>
<dbReference type="AlphaFoldDB" id="A0A291DXP8"/>
<evidence type="ECO:0000313" key="5">
    <source>
        <dbReference type="EMBL" id="ATF92584.1"/>
    </source>
</evidence>